<protein>
    <submittedName>
        <fullName evidence="2">Uncharacterized protein</fullName>
    </submittedName>
</protein>
<keyword evidence="1" id="KW-0175">Coiled coil</keyword>
<dbReference type="InterPro" id="IPR052709">
    <property type="entry name" value="Transposase-MT_Hybrid"/>
</dbReference>
<dbReference type="EMBL" id="JAJSOF020000015">
    <property type="protein sequence ID" value="KAJ4441352.1"/>
    <property type="molecule type" value="Genomic_DNA"/>
</dbReference>
<organism evidence="2 3">
    <name type="scientific">Periplaneta americana</name>
    <name type="common">American cockroach</name>
    <name type="synonym">Blatta americana</name>
    <dbReference type="NCBI Taxonomy" id="6978"/>
    <lineage>
        <taxon>Eukaryota</taxon>
        <taxon>Metazoa</taxon>
        <taxon>Ecdysozoa</taxon>
        <taxon>Arthropoda</taxon>
        <taxon>Hexapoda</taxon>
        <taxon>Insecta</taxon>
        <taxon>Pterygota</taxon>
        <taxon>Neoptera</taxon>
        <taxon>Polyneoptera</taxon>
        <taxon>Dictyoptera</taxon>
        <taxon>Blattodea</taxon>
        <taxon>Blattoidea</taxon>
        <taxon>Blattidae</taxon>
        <taxon>Blattinae</taxon>
        <taxon>Periplaneta</taxon>
    </lineage>
</organism>
<dbReference type="Proteomes" id="UP001148838">
    <property type="component" value="Unassembled WGS sequence"/>
</dbReference>
<keyword evidence="3" id="KW-1185">Reference proteome</keyword>
<evidence type="ECO:0000313" key="2">
    <source>
        <dbReference type="EMBL" id="KAJ4441352.1"/>
    </source>
</evidence>
<accession>A0ABQ8T624</accession>
<dbReference type="InterPro" id="IPR036397">
    <property type="entry name" value="RNaseH_sf"/>
</dbReference>
<sequence>MLDAERQKTEKMQMHLEVALNAVQSCGEEKAAAVPELSRLRIELGVTIRERDRFKEQISTVQMENMTLTREVEELKSQLHCQQLFQDTNRNLEARVQATIEEVKSTSDINECNGDASPVLHYHQSMQWNYKGRTAPSVGKRMVTVFWDSDGIILIHWLEPGTTINSTAYVATLRSLRLAIQKKRLGKWAKGVLLQHDNAPPNTSWATKMPSLRWGYRALKKPLCRLHFANFQELKAAVLTWVRPTNSKNVVPGGSREVATSVAQSLKYLEELKEFMTAESKGSEELEEALKKALDAQATCQKLEQDVADKLQKQTVQLSILQQSNDDLNRNLSDANNKLSILQQSKDDLNRSLCGTNNKLSILQQLNDDLNRSLHDANKKI</sequence>
<dbReference type="PANTHER" id="PTHR46060">
    <property type="entry name" value="MARINER MOS1 TRANSPOSASE-LIKE PROTEIN"/>
    <property type="match status" value="1"/>
</dbReference>
<feature type="non-terminal residue" evidence="2">
    <location>
        <position position="381"/>
    </location>
</feature>
<name>A0ABQ8T624_PERAM</name>
<feature type="coiled-coil region" evidence="1">
    <location>
        <begin position="286"/>
        <end position="380"/>
    </location>
</feature>
<comment type="caution">
    <text evidence="2">The sequence shown here is derived from an EMBL/GenBank/DDBJ whole genome shotgun (WGS) entry which is preliminary data.</text>
</comment>
<dbReference type="InterPro" id="IPR001888">
    <property type="entry name" value="Transposase_1"/>
</dbReference>
<dbReference type="Pfam" id="PF01359">
    <property type="entry name" value="Transposase_1"/>
    <property type="match status" value="1"/>
</dbReference>
<dbReference type="PANTHER" id="PTHR46060:SF1">
    <property type="entry name" value="MARINER MOS1 TRANSPOSASE-LIKE PROTEIN"/>
    <property type="match status" value="1"/>
</dbReference>
<gene>
    <name evidence="2" type="ORF">ANN_11207</name>
</gene>
<reference evidence="2 3" key="1">
    <citation type="journal article" date="2022" name="Allergy">
        <title>Genome assembly and annotation of Periplaneta americana reveal a comprehensive cockroach allergen profile.</title>
        <authorList>
            <person name="Wang L."/>
            <person name="Xiong Q."/>
            <person name="Saelim N."/>
            <person name="Wang L."/>
            <person name="Nong W."/>
            <person name="Wan A.T."/>
            <person name="Shi M."/>
            <person name="Liu X."/>
            <person name="Cao Q."/>
            <person name="Hui J.H.L."/>
            <person name="Sookrung N."/>
            <person name="Leung T.F."/>
            <person name="Tungtrongchitr A."/>
            <person name="Tsui S.K.W."/>
        </authorList>
    </citation>
    <scope>NUCLEOTIDE SEQUENCE [LARGE SCALE GENOMIC DNA]</scope>
    <source>
        <strain evidence="2">PWHHKU_190912</strain>
    </source>
</reference>
<dbReference type="Gene3D" id="3.30.420.10">
    <property type="entry name" value="Ribonuclease H-like superfamily/Ribonuclease H"/>
    <property type="match status" value="1"/>
</dbReference>
<evidence type="ECO:0000313" key="3">
    <source>
        <dbReference type="Proteomes" id="UP001148838"/>
    </source>
</evidence>
<evidence type="ECO:0000256" key="1">
    <source>
        <dbReference type="SAM" id="Coils"/>
    </source>
</evidence>
<proteinExistence type="predicted"/>